<evidence type="ECO:0000259" key="1">
    <source>
        <dbReference type="Pfam" id="PF01370"/>
    </source>
</evidence>
<dbReference type="PANTHER" id="PTHR48079">
    <property type="entry name" value="PROTEIN YEEZ"/>
    <property type="match status" value="1"/>
</dbReference>
<proteinExistence type="predicted"/>
<dbReference type="SUPFAM" id="SSF51735">
    <property type="entry name" value="NAD(P)-binding Rossmann-fold domains"/>
    <property type="match status" value="1"/>
</dbReference>
<sequence length="331" mass="36151">MPLNILILGGTSFLGPHLITALLSSNHTITLLNRGTKPAPPGTTQLIGDRLSPDGGLSAITSSNLTFDAVIDTWSGAPSAVTHAVDTLGSRTKYYVYVSSLSVYDFTPKPGDTLPDEDTPLYDVTKPDADKLEYQYNKRSSEITVEKLQSPECGVIIVRPGVILGPREAPIIERGRLTWWLDRLSRGGRTVAPGPRELGLQIVDARDLAGFVVQGLEKGLQGVFNLIGREVTGGGAELVWKTAREIEEAGVGAWVELPLWLDGESEEYGAVYRWDDKRAREAGLRCRDIGETVRDTWEWMKNGESKPEHAPEGYKGTLLGLSKEKEVKLLG</sequence>
<dbReference type="InterPro" id="IPR051783">
    <property type="entry name" value="NAD(P)-dependent_oxidoreduct"/>
</dbReference>
<keyword evidence="3" id="KW-1185">Reference proteome</keyword>
<comment type="caution">
    <text evidence="2">The sequence shown here is derived from an EMBL/GenBank/DDBJ whole genome shotgun (WGS) entry which is preliminary data.</text>
</comment>
<dbReference type="AlphaFoldDB" id="A0AA40CZG4"/>
<organism evidence="2 3">
    <name type="scientific">Cercophora newfieldiana</name>
    <dbReference type="NCBI Taxonomy" id="92897"/>
    <lineage>
        <taxon>Eukaryota</taxon>
        <taxon>Fungi</taxon>
        <taxon>Dikarya</taxon>
        <taxon>Ascomycota</taxon>
        <taxon>Pezizomycotina</taxon>
        <taxon>Sordariomycetes</taxon>
        <taxon>Sordariomycetidae</taxon>
        <taxon>Sordariales</taxon>
        <taxon>Lasiosphaeriaceae</taxon>
        <taxon>Cercophora</taxon>
    </lineage>
</organism>
<dbReference type="GO" id="GO:0004029">
    <property type="term" value="F:aldehyde dehydrogenase (NAD+) activity"/>
    <property type="evidence" value="ECO:0007669"/>
    <property type="project" value="TreeGrafter"/>
</dbReference>
<feature type="domain" description="NAD-dependent epimerase/dehydratase" evidence="1">
    <location>
        <begin position="5"/>
        <end position="225"/>
    </location>
</feature>
<gene>
    <name evidence="2" type="ORF">B0T16DRAFT_440243</name>
</gene>
<reference evidence="2" key="1">
    <citation type="submission" date="2023-06" db="EMBL/GenBank/DDBJ databases">
        <title>Genome-scale phylogeny and comparative genomics of the fungal order Sordariales.</title>
        <authorList>
            <consortium name="Lawrence Berkeley National Laboratory"/>
            <person name="Hensen N."/>
            <person name="Bonometti L."/>
            <person name="Westerberg I."/>
            <person name="Brannstrom I.O."/>
            <person name="Guillou S."/>
            <person name="Cros-Aarteil S."/>
            <person name="Calhoun S."/>
            <person name="Haridas S."/>
            <person name="Kuo A."/>
            <person name="Mondo S."/>
            <person name="Pangilinan J."/>
            <person name="Riley R."/>
            <person name="Labutti K."/>
            <person name="Andreopoulos B."/>
            <person name="Lipzen A."/>
            <person name="Chen C."/>
            <person name="Yanf M."/>
            <person name="Daum C."/>
            <person name="Ng V."/>
            <person name="Clum A."/>
            <person name="Steindorff A."/>
            <person name="Ohm R."/>
            <person name="Martin F."/>
            <person name="Silar P."/>
            <person name="Natvig D."/>
            <person name="Lalanne C."/>
            <person name="Gautier V."/>
            <person name="Ament-Velasquez S.L."/>
            <person name="Kruys A."/>
            <person name="Hutchinson M.I."/>
            <person name="Powell A.J."/>
            <person name="Barry K."/>
            <person name="Miller A.N."/>
            <person name="Grigoriev I.V."/>
            <person name="Debuchy R."/>
            <person name="Gladieux P."/>
            <person name="Thoren M.H."/>
            <person name="Johannesson H."/>
        </authorList>
    </citation>
    <scope>NUCLEOTIDE SEQUENCE</scope>
    <source>
        <strain evidence="2">SMH2532-1</strain>
    </source>
</reference>
<accession>A0AA40CZG4</accession>
<evidence type="ECO:0000313" key="2">
    <source>
        <dbReference type="EMBL" id="KAK0654769.1"/>
    </source>
</evidence>
<dbReference type="EMBL" id="JAULSV010000001">
    <property type="protein sequence ID" value="KAK0654769.1"/>
    <property type="molecule type" value="Genomic_DNA"/>
</dbReference>
<evidence type="ECO:0000313" key="3">
    <source>
        <dbReference type="Proteomes" id="UP001174936"/>
    </source>
</evidence>
<dbReference type="Proteomes" id="UP001174936">
    <property type="component" value="Unassembled WGS sequence"/>
</dbReference>
<dbReference type="InterPro" id="IPR036291">
    <property type="entry name" value="NAD(P)-bd_dom_sf"/>
</dbReference>
<dbReference type="GO" id="GO:0005737">
    <property type="term" value="C:cytoplasm"/>
    <property type="evidence" value="ECO:0007669"/>
    <property type="project" value="TreeGrafter"/>
</dbReference>
<dbReference type="InterPro" id="IPR001509">
    <property type="entry name" value="Epimerase_deHydtase"/>
</dbReference>
<name>A0AA40CZG4_9PEZI</name>
<dbReference type="PANTHER" id="PTHR48079:SF6">
    <property type="entry name" value="NAD(P)-BINDING DOMAIN-CONTAINING PROTEIN-RELATED"/>
    <property type="match status" value="1"/>
</dbReference>
<dbReference type="Pfam" id="PF01370">
    <property type="entry name" value="Epimerase"/>
    <property type="match status" value="1"/>
</dbReference>
<protein>
    <submittedName>
        <fullName evidence="2">Reductase</fullName>
    </submittedName>
</protein>
<dbReference type="Gene3D" id="3.40.50.720">
    <property type="entry name" value="NAD(P)-binding Rossmann-like Domain"/>
    <property type="match status" value="2"/>
</dbReference>